<keyword evidence="7 9" id="KW-1133">Transmembrane helix</keyword>
<feature type="transmembrane region" description="Helical" evidence="9">
    <location>
        <begin position="371"/>
        <end position="388"/>
    </location>
</feature>
<evidence type="ECO:0000256" key="2">
    <source>
        <dbReference type="ARBA" id="ARBA00005814"/>
    </source>
</evidence>
<dbReference type="InterPro" id="IPR003439">
    <property type="entry name" value="ABC_transporter-like_ATP-bd"/>
</dbReference>
<keyword evidence="4 9" id="KW-0812">Transmembrane</keyword>
<evidence type="ECO:0000313" key="12">
    <source>
        <dbReference type="Proteomes" id="UP001472677"/>
    </source>
</evidence>
<dbReference type="Pfam" id="PF00005">
    <property type="entry name" value="ABC_tran"/>
    <property type="match status" value="1"/>
</dbReference>
<evidence type="ECO:0000256" key="3">
    <source>
        <dbReference type="ARBA" id="ARBA00022448"/>
    </source>
</evidence>
<feature type="transmembrane region" description="Helical" evidence="9">
    <location>
        <begin position="505"/>
        <end position="526"/>
    </location>
</feature>
<dbReference type="InterPro" id="IPR027417">
    <property type="entry name" value="P-loop_NTPase"/>
</dbReference>
<comment type="subcellular location">
    <subcellularLocation>
        <location evidence="1">Membrane</location>
        <topology evidence="1">Multi-pass membrane protein</topology>
    </subcellularLocation>
</comment>
<dbReference type="Pfam" id="PF19055">
    <property type="entry name" value="ABC2_membrane_7"/>
    <property type="match status" value="1"/>
</dbReference>
<evidence type="ECO:0000313" key="11">
    <source>
        <dbReference type="EMBL" id="KAK8518948.1"/>
    </source>
</evidence>
<keyword evidence="8 9" id="KW-0472">Membrane</keyword>
<protein>
    <recommendedName>
        <fullName evidence="10">ABC transporter domain-containing protein</fullName>
    </recommendedName>
</protein>
<dbReference type="Gene3D" id="3.40.50.300">
    <property type="entry name" value="P-loop containing nucleotide triphosphate hydrolases"/>
    <property type="match status" value="1"/>
</dbReference>
<dbReference type="InterPro" id="IPR017871">
    <property type="entry name" value="ABC_transporter-like_CS"/>
</dbReference>
<keyword evidence="3" id="KW-0813">Transport</keyword>
<reference evidence="11 12" key="1">
    <citation type="journal article" date="2024" name="G3 (Bethesda)">
        <title>Genome assembly of Hibiscus sabdariffa L. provides insights into metabolisms of medicinal natural products.</title>
        <authorList>
            <person name="Kim T."/>
        </authorList>
    </citation>
    <scope>NUCLEOTIDE SEQUENCE [LARGE SCALE GENOMIC DNA]</scope>
    <source>
        <strain evidence="11">TK-2024</strain>
        <tissue evidence="11">Old leaves</tissue>
    </source>
</reference>
<dbReference type="CDD" id="cd03213">
    <property type="entry name" value="ABCG_EPDR"/>
    <property type="match status" value="1"/>
</dbReference>
<feature type="domain" description="ABC transporter" evidence="10">
    <location>
        <begin position="26"/>
        <end position="271"/>
    </location>
</feature>
<evidence type="ECO:0000259" key="10">
    <source>
        <dbReference type="PROSITE" id="PS50893"/>
    </source>
</evidence>
<dbReference type="PROSITE" id="PS50893">
    <property type="entry name" value="ABC_TRANSPORTER_2"/>
    <property type="match status" value="1"/>
</dbReference>
<name>A0ABR2CHD9_9ROSI</name>
<evidence type="ECO:0000256" key="9">
    <source>
        <dbReference type="SAM" id="Phobius"/>
    </source>
</evidence>
<dbReference type="PROSITE" id="PS00211">
    <property type="entry name" value="ABC_TRANSPORTER_1"/>
    <property type="match status" value="1"/>
</dbReference>
<dbReference type="SMART" id="SM00382">
    <property type="entry name" value="AAA"/>
    <property type="match status" value="1"/>
</dbReference>
<dbReference type="InterPro" id="IPR013525">
    <property type="entry name" value="ABC2_TM"/>
</dbReference>
<dbReference type="InterPro" id="IPR052215">
    <property type="entry name" value="Plant_ABCG"/>
</dbReference>
<evidence type="ECO:0000256" key="7">
    <source>
        <dbReference type="ARBA" id="ARBA00022989"/>
    </source>
</evidence>
<comment type="caution">
    <text evidence="11">The sequence shown here is derived from an EMBL/GenBank/DDBJ whole genome shotgun (WGS) entry which is preliminary data.</text>
</comment>
<keyword evidence="12" id="KW-1185">Reference proteome</keyword>
<dbReference type="SUPFAM" id="SSF52540">
    <property type="entry name" value="P-loop containing nucleoside triphosphate hydrolases"/>
    <property type="match status" value="1"/>
</dbReference>
<dbReference type="EMBL" id="JBBPBM010000052">
    <property type="protein sequence ID" value="KAK8518948.1"/>
    <property type="molecule type" value="Genomic_DNA"/>
</dbReference>
<dbReference type="Proteomes" id="UP001472677">
    <property type="component" value="Unassembled WGS sequence"/>
</dbReference>
<evidence type="ECO:0000256" key="8">
    <source>
        <dbReference type="ARBA" id="ARBA00023136"/>
    </source>
</evidence>
<accession>A0ABR2CHD9</accession>
<evidence type="ECO:0000256" key="4">
    <source>
        <dbReference type="ARBA" id="ARBA00022692"/>
    </source>
</evidence>
<dbReference type="InterPro" id="IPR043926">
    <property type="entry name" value="ABCG_dom"/>
</dbReference>
<proteinExistence type="inferred from homology"/>
<dbReference type="InterPro" id="IPR003593">
    <property type="entry name" value="AAA+_ATPase"/>
</dbReference>
<feature type="transmembrane region" description="Helical" evidence="9">
    <location>
        <begin position="477"/>
        <end position="499"/>
    </location>
</feature>
<gene>
    <name evidence="11" type="ORF">V6N12_012183</name>
</gene>
<comment type="similarity">
    <text evidence="2">Belongs to the ABC transporter superfamily. ABCG family. Eye pigment precursor importer (TC 3.A.1.204) subfamily.</text>
</comment>
<dbReference type="Pfam" id="PF01061">
    <property type="entry name" value="ABC2_membrane"/>
    <property type="match status" value="1"/>
</dbReference>
<dbReference type="PANTHER" id="PTHR48042">
    <property type="entry name" value="ABC TRANSPORTER G FAMILY MEMBER 11"/>
    <property type="match status" value="1"/>
</dbReference>
<evidence type="ECO:0000256" key="1">
    <source>
        <dbReference type="ARBA" id="ARBA00004141"/>
    </source>
</evidence>
<feature type="transmembrane region" description="Helical" evidence="9">
    <location>
        <begin position="400"/>
        <end position="420"/>
    </location>
</feature>
<dbReference type="PANTHER" id="PTHR48042:SF1">
    <property type="entry name" value="ABC TRANSPORTER G FAMILY MEMBER 11-LIKE"/>
    <property type="match status" value="1"/>
</dbReference>
<evidence type="ECO:0000256" key="6">
    <source>
        <dbReference type="ARBA" id="ARBA00022840"/>
    </source>
</evidence>
<feature type="transmembrane region" description="Helical" evidence="9">
    <location>
        <begin position="595"/>
        <end position="615"/>
    </location>
</feature>
<sequence>MESIDSRPRVSAGESSSAAAENGVFLTWKDLWVTVNNGKNGRPILQDLAGFARPGELLAIMGPSGCGKSTLLNALAGRLDPQTRQAGDILINGHKQTMAYGTSAYVTQDDALIHTLTVTESVYYSAQLRLPDTMSRSDKKERAETTIREMGLQNAVNTRVGGWGAKGLSGGEKRRLSICIELLARPKLLFLDEPTSGLDSAASFHVMRKIASLNQRDGVRRTIVAAIHQPSSEVFHLFHNLFLLSAGQTVYFGALPAANEFFAVNGFPCPTLQNPSDHFLKSINKDFDKDIEEGFANAIPAEEVINILVNSYKSSDIFQHAQTEIAKSCKQYSRQVEQEKRHASFLTQCHVLTRRSFINMYRDPGYYRLRLAIYAALSLALAVMFNHLGLKYGSIQARGALILFVASTLTFMTIGGFPSFMEEMKVFERERLNGHYGVAAFVLANTISGLPFLTAISVISGTICYYIPGLHKGYEHFIFFVSTLFACMILVESLMMVVASLVPNFLMGIIVGAGVQGLMIMVAGFFRSPAELTRPVLKYPLYYISLHRYAFQGLIKNEFEGLTFVNDVGGAAAAPLTGEDVVREIWHVEMGMSKWVDLGILLAMVVLYRVLFLGVTKMKEKVKPIIAKAQSVKMTKKKKKKSRVALETQLSLSS</sequence>
<organism evidence="11 12">
    <name type="scientific">Hibiscus sabdariffa</name>
    <name type="common">roselle</name>
    <dbReference type="NCBI Taxonomy" id="183260"/>
    <lineage>
        <taxon>Eukaryota</taxon>
        <taxon>Viridiplantae</taxon>
        <taxon>Streptophyta</taxon>
        <taxon>Embryophyta</taxon>
        <taxon>Tracheophyta</taxon>
        <taxon>Spermatophyta</taxon>
        <taxon>Magnoliopsida</taxon>
        <taxon>eudicotyledons</taxon>
        <taxon>Gunneridae</taxon>
        <taxon>Pentapetalae</taxon>
        <taxon>rosids</taxon>
        <taxon>malvids</taxon>
        <taxon>Malvales</taxon>
        <taxon>Malvaceae</taxon>
        <taxon>Malvoideae</taxon>
        <taxon>Hibiscus</taxon>
    </lineage>
</organism>
<keyword evidence="6" id="KW-0067">ATP-binding</keyword>
<feature type="transmembrane region" description="Helical" evidence="9">
    <location>
        <begin position="440"/>
        <end position="465"/>
    </location>
</feature>
<evidence type="ECO:0000256" key="5">
    <source>
        <dbReference type="ARBA" id="ARBA00022741"/>
    </source>
</evidence>
<keyword evidence="5" id="KW-0547">Nucleotide-binding</keyword>